<proteinExistence type="inferred from homology"/>
<feature type="site" description="Contributes to redox potential value" evidence="8">
    <location>
        <position position="33"/>
    </location>
</feature>
<evidence type="ECO:0000256" key="1">
    <source>
        <dbReference type="ARBA" id="ARBA00008987"/>
    </source>
</evidence>
<sequence>MSAPIKVTDETFEELVLKSDKPVLVDFWAEWCGPCKMIAPILDELAAEYDGRLTIAKLNADENPATQAKAGVMGLPTLNLYVGGEVVEQIVGAKPKRFLVNALEPHLQDVAKS</sequence>
<gene>
    <name evidence="11" type="ORF">HNR21_006809</name>
</gene>
<dbReference type="PROSITE" id="PS00194">
    <property type="entry name" value="THIOREDOXIN_1"/>
    <property type="match status" value="1"/>
</dbReference>
<feature type="site" description="Deprotonates C-terminal active site Cys" evidence="8">
    <location>
        <position position="26"/>
    </location>
</feature>
<evidence type="ECO:0000313" key="12">
    <source>
        <dbReference type="Proteomes" id="UP000539313"/>
    </source>
</evidence>
<feature type="active site" description="Nucleophile" evidence="8">
    <location>
        <position position="35"/>
    </location>
</feature>
<keyword evidence="4 9" id="KW-1015">Disulfide bond</keyword>
<dbReference type="GO" id="GO:0045454">
    <property type="term" value="P:cell redox homeostasis"/>
    <property type="evidence" value="ECO:0007669"/>
    <property type="project" value="TreeGrafter"/>
</dbReference>
<dbReference type="Proteomes" id="UP000539313">
    <property type="component" value="Unassembled WGS sequence"/>
</dbReference>
<dbReference type="PRINTS" id="PR00421">
    <property type="entry name" value="THIOREDOXIN"/>
</dbReference>
<dbReference type="InterPro" id="IPR005746">
    <property type="entry name" value="Thioredoxin"/>
</dbReference>
<dbReference type="EMBL" id="JACJII010000001">
    <property type="protein sequence ID" value="MBA9007927.1"/>
    <property type="molecule type" value="Genomic_DNA"/>
</dbReference>
<evidence type="ECO:0000256" key="9">
    <source>
        <dbReference type="PIRSR" id="PIRSR000077-4"/>
    </source>
</evidence>
<dbReference type="PROSITE" id="PS51352">
    <property type="entry name" value="THIOREDOXIN_2"/>
    <property type="match status" value="1"/>
</dbReference>
<dbReference type="InterPro" id="IPR017937">
    <property type="entry name" value="Thioredoxin_CS"/>
</dbReference>
<feature type="active site" description="Nucleophile" evidence="8">
    <location>
        <position position="32"/>
    </location>
</feature>
<organism evidence="11 12">
    <name type="scientific">Thermomonospora cellulosilytica</name>
    <dbReference type="NCBI Taxonomy" id="1411118"/>
    <lineage>
        <taxon>Bacteria</taxon>
        <taxon>Bacillati</taxon>
        <taxon>Actinomycetota</taxon>
        <taxon>Actinomycetes</taxon>
        <taxon>Streptosporangiales</taxon>
        <taxon>Thermomonosporaceae</taxon>
        <taxon>Thermomonospora</taxon>
    </lineage>
</organism>
<evidence type="ECO:0000256" key="2">
    <source>
        <dbReference type="ARBA" id="ARBA00022448"/>
    </source>
</evidence>
<comment type="similarity">
    <text evidence="1 7">Belongs to the thioredoxin family.</text>
</comment>
<dbReference type="Gene3D" id="3.40.30.10">
    <property type="entry name" value="Glutaredoxin"/>
    <property type="match status" value="1"/>
</dbReference>
<evidence type="ECO:0000313" key="11">
    <source>
        <dbReference type="EMBL" id="MBA9007927.1"/>
    </source>
</evidence>
<feature type="domain" description="Thioredoxin" evidence="10">
    <location>
        <begin position="1"/>
        <end position="108"/>
    </location>
</feature>
<comment type="caution">
    <text evidence="11">The sequence shown here is derived from an EMBL/GenBank/DDBJ whole genome shotgun (WGS) entry which is preliminary data.</text>
</comment>
<dbReference type="GO" id="GO:0005829">
    <property type="term" value="C:cytosol"/>
    <property type="evidence" value="ECO:0007669"/>
    <property type="project" value="TreeGrafter"/>
</dbReference>
<dbReference type="AlphaFoldDB" id="A0A7W3N5N6"/>
<dbReference type="PANTHER" id="PTHR45663:SF11">
    <property type="entry name" value="GEO12009P1"/>
    <property type="match status" value="1"/>
</dbReference>
<evidence type="ECO:0000259" key="10">
    <source>
        <dbReference type="PROSITE" id="PS51352"/>
    </source>
</evidence>
<keyword evidence="3" id="KW-0249">Electron transport</keyword>
<evidence type="ECO:0000256" key="4">
    <source>
        <dbReference type="ARBA" id="ARBA00023157"/>
    </source>
</evidence>
<dbReference type="Pfam" id="PF00085">
    <property type="entry name" value="Thioredoxin"/>
    <property type="match status" value="1"/>
</dbReference>
<evidence type="ECO:0000256" key="8">
    <source>
        <dbReference type="PIRSR" id="PIRSR000077-1"/>
    </source>
</evidence>
<evidence type="ECO:0000256" key="5">
    <source>
        <dbReference type="ARBA" id="ARBA00023284"/>
    </source>
</evidence>
<protein>
    <recommendedName>
        <fullName evidence="6 7">Thioredoxin</fullName>
    </recommendedName>
</protein>
<dbReference type="NCBIfam" id="TIGR01068">
    <property type="entry name" value="thioredoxin"/>
    <property type="match status" value="1"/>
</dbReference>
<feature type="site" description="Contributes to redox potential value" evidence="8">
    <location>
        <position position="34"/>
    </location>
</feature>
<name>A0A7W3N5N6_9ACTN</name>
<dbReference type="InterPro" id="IPR013766">
    <property type="entry name" value="Thioredoxin_domain"/>
</dbReference>
<accession>A0A7W3N5N6</accession>
<dbReference type="GO" id="GO:0015035">
    <property type="term" value="F:protein-disulfide reductase activity"/>
    <property type="evidence" value="ECO:0007669"/>
    <property type="project" value="UniProtKB-UniRule"/>
</dbReference>
<evidence type="ECO:0000256" key="7">
    <source>
        <dbReference type="PIRNR" id="PIRNR000077"/>
    </source>
</evidence>
<feature type="disulfide bond" description="Redox-active" evidence="9">
    <location>
        <begin position="32"/>
        <end position="35"/>
    </location>
</feature>
<dbReference type="CDD" id="cd02947">
    <property type="entry name" value="TRX_family"/>
    <property type="match status" value="1"/>
</dbReference>
<dbReference type="RefSeq" id="WP_182708330.1">
    <property type="nucleotide sequence ID" value="NZ_JACJII010000001.1"/>
</dbReference>
<dbReference type="InterPro" id="IPR036249">
    <property type="entry name" value="Thioredoxin-like_sf"/>
</dbReference>
<keyword evidence="2" id="KW-0813">Transport</keyword>
<keyword evidence="12" id="KW-1185">Reference proteome</keyword>
<dbReference type="SUPFAM" id="SSF52833">
    <property type="entry name" value="Thioredoxin-like"/>
    <property type="match status" value="1"/>
</dbReference>
<keyword evidence="5 9" id="KW-0676">Redox-active center</keyword>
<dbReference type="PIRSF" id="PIRSF000077">
    <property type="entry name" value="Thioredoxin"/>
    <property type="match status" value="1"/>
</dbReference>
<reference evidence="11 12" key="1">
    <citation type="submission" date="2020-08" db="EMBL/GenBank/DDBJ databases">
        <title>Sequencing the genomes of 1000 actinobacteria strains.</title>
        <authorList>
            <person name="Klenk H.-P."/>
        </authorList>
    </citation>
    <scope>NUCLEOTIDE SEQUENCE [LARGE SCALE GENOMIC DNA]</scope>
    <source>
        <strain evidence="11 12">DSM 45823</strain>
    </source>
</reference>
<evidence type="ECO:0000256" key="3">
    <source>
        <dbReference type="ARBA" id="ARBA00022982"/>
    </source>
</evidence>
<dbReference type="FunFam" id="3.40.30.10:FF:000001">
    <property type="entry name" value="Thioredoxin"/>
    <property type="match status" value="1"/>
</dbReference>
<evidence type="ECO:0000256" key="6">
    <source>
        <dbReference type="NCBIfam" id="TIGR01068"/>
    </source>
</evidence>
<dbReference type="PANTHER" id="PTHR45663">
    <property type="entry name" value="GEO12009P1"/>
    <property type="match status" value="1"/>
</dbReference>